<protein>
    <submittedName>
        <fullName evidence="2">DUF547 domain-containing protein</fullName>
    </submittedName>
</protein>
<dbReference type="PANTHER" id="PTHR46361:SF3">
    <property type="entry name" value="ELECTRON CARRIER_ PROTEIN DISULFIDE OXIDOREDUCTASE"/>
    <property type="match status" value="1"/>
</dbReference>
<organism evidence="2 3">
    <name type="scientific">Halosegnis marinus</name>
    <dbReference type="NCBI Taxonomy" id="3034023"/>
    <lineage>
        <taxon>Archaea</taxon>
        <taxon>Methanobacteriati</taxon>
        <taxon>Methanobacteriota</taxon>
        <taxon>Stenosarchaea group</taxon>
        <taxon>Halobacteria</taxon>
        <taxon>Halobacteriales</taxon>
        <taxon>Natronomonadaceae</taxon>
        <taxon>Halosegnis</taxon>
    </lineage>
</organism>
<proteinExistence type="predicted"/>
<dbReference type="EMBL" id="JBHTAP010000001">
    <property type="protein sequence ID" value="MFC7235817.1"/>
    <property type="molecule type" value="Genomic_DNA"/>
</dbReference>
<accession>A0ABD5ZQF0</accession>
<dbReference type="AlphaFoldDB" id="A0ABD5ZQF0"/>
<gene>
    <name evidence="2" type="ORF">ACFQJ4_10865</name>
</gene>
<dbReference type="PANTHER" id="PTHR46361">
    <property type="entry name" value="ELECTRON CARRIER/ PROTEIN DISULFIDE OXIDOREDUCTASE"/>
    <property type="match status" value="1"/>
</dbReference>
<dbReference type="Proteomes" id="UP001596398">
    <property type="component" value="Unassembled WGS sequence"/>
</dbReference>
<dbReference type="GeneID" id="79267515"/>
<dbReference type="RefSeq" id="WP_276233958.1">
    <property type="nucleotide sequence ID" value="NZ_CP119802.1"/>
</dbReference>
<sequence>MTADPVAASADWLRAVRRGGTGREHETALRDWPRGDLRAALDTDDARLALWTNVYNAAAQSVLAASPEAYSEGRSAFFGAPIVTVAGRDLSLDDVEHGLLRRSHPKWTLGYVANPVAGAYERAFRVRERDPRVHFALNCGAAACPPVAAYTRDGIDAELDAATASYLDTEVEYDAEGDVARVPRLMLWFRGDFGGRDGILAMLREFDAIPAGASPRLRYRAYDWSLDAGNWG</sequence>
<evidence type="ECO:0000313" key="3">
    <source>
        <dbReference type="Proteomes" id="UP001596398"/>
    </source>
</evidence>
<feature type="domain" description="DUF547" evidence="1">
    <location>
        <begin position="44"/>
        <end position="167"/>
    </location>
</feature>
<reference evidence="2 3" key="1">
    <citation type="journal article" date="2019" name="Int. J. Syst. Evol. Microbiol.">
        <title>The Global Catalogue of Microorganisms (GCM) 10K type strain sequencing project: providing services to taxonomists for standard genome sequencing and annotation.</title>
        <authorList>
            <consortium name="The Broad Institute Genomics Platform"/>
            <consortium name="The Broad Institute Genome Sequencing Center for Infectious Disease"/>
            <person name="Wu L."/>
            <person name="Ma J."/>
        </authorList>
    </citation>
    <scope>NUCLEOTIDE SEQUENCE [LARGE SCALE GENOMIC DNA]</scope>
    <source>
        <strain evidence="2 3">DT85</strain>
    </source>
</reference>
<keyword evidence="3" id="KW-1185">Reference proteome</keyword>
<name>A0ABD5ZQF0_9EURY</name>
<dbReference type="InterPro" id="IPR006869">
    <property type="entry name" value="DUF547"/>
</dbReference>
<dbReference type="Pfam" id="PF04784">
    <property type="entry name" value="DUF547"/>
    <property type="match status" value="1"/>
</dbReference>
<evidence type="ECO:0000313" key="2">
    <source>
        <dbReference type="EMBL" id="MFC7235817.1"/>
    </source>
</evidence>
<evidence type="ECO:0000259" key="1">
    <source>
        <dbReference type="Pfam" id="PF04784"/>
    </source>
</evidence>
<comment type="caution">
    <text evidence="2">The sequence shown here is derived from an EMBL/GenBank/DDBJ whole genome shotgun (WGS) entry which is preliminary data.</text>
</comment>